<keyword evidence="5 15" id="KW-0288">FMN</keyword>
<feature type="domain" description="Riboflavin kinase" evidence="16">
    <location>
        <begin position="183"/>
        <end position="306"/>
    </location>
</feature>
<dbReference type="PANTHER" id="PTHR22749">
    <property type="entry name" value="RIBOFLAVIN KINASE/FMN ADENYLYLTRANSFERASE"/>
    <property type="match status" value="1"/>
</dbReference>
<dbReference type="NCBIfam" id="NF004163">
    <property type="entry name" value="PRK05627.1-6"/>
    <property type="match status" value="1"/>
</dbReference>
<dbReference type="InterPro" id="IPR023468">
    <property type="entry name" value="Riboflavin_kinase"/>
</dbReference>
<keyword evidence="11 15" id="KW-0067">ATP-binding</keyword>
<dbReference type="Pfam" id="PF01687">
    <property type="entry name" value="Flavokinase"/>
    <property type="match status" value="1"/>
</dbReference>
<dbReference type="InterPro" id="IPR023465">
    <property type="entry name" value="Riboflavin_kinase_dom_sf"/>
</dbReference>
<dbReference type="NCBIfam" id="NF004162">
    <property type="entry name" value="PRK05627.1-5"/>
    <property type="match status" value="1"/>
</dbReference>
<dbReference type="UniPathway" id="UPA00277">
    <property type="reaction ID" value="UER00407"/>
</dbReference>
<reference evidence="18" key="1">
    <citation type="submission" date="2016-09" db="EMBL/GenBank/DDBJ databases">
        <authorList>
            <person name="Wan X."/>
            <person name="Hou S."/>
        </authorList>
    </citation>
    <scope>NUCLEOTIDE SEQUENCE [LARGE SCALE GENOMIC DNA]</scope>
    <source>
        <strain evidence="18">KH87</strain>
    </source>
</reference>
<evidence type="ECO:0000313" key="17">
    <source>
        <dbReference type="EMBL" id="OEY70717.1"/>
    </source>
</evidence>
<comment type="function">
    <text evidence="1">Catalyzes the phosphorylation of riboflavin to FMN followed by the adenylation of FMN to FAD.</text>
</comment>
<evidence type="ECO:0000256" key="14">
    <source>
        <dbReference type="ARBA" id="ARBA00049494"/>
    </source>
</evidence>
<comment type="pathway">
    <text evidence="2 15">Cofactor biosynthesis; FAD biosynthesis; FAD from FMN: step 1/1.</text>
</comment>
<dbReference type="PIRSF" id="PIRSF004491">
    <property type="entry name" value="FAD_Synth"/>
    <property type="match status" value="1"/>
</dbReference>
<comment type="pathway">
    <text evidence="3 15">Cofactor biosynthesis; FMN biosynthesis; FMN from riboflavin (ATP route): step 1/1.</text>
</comment>
<evidence type="ECO:0000256" key="13">
    <source>
        <dbReference type="ARBA" id="ARBA00047880"/>
    </source>
</evidence>
<dbReference type="RefSeq" id="WP_070050271.1">
    <property type="nucleotide sequence ID" value="NZ_CBCSDO010000002.1"/>
</dbReference>
<keyword evidence="6 15" id="KW-0808">Transferase</keyword>
<keyword evidence="18" id="KW-1185">Reference proteome</keyword>
<comment type="caution">
    <text evidence="17">The sequence shown here is derived from an EMBL/GenBank/DDBJ whole genome shotgun (WGS) entry which is preliminary data.</text>
</comment>
<evidence type="ECO:0000313" key="18">
    <source>
        <dbReference type="Proteomes" id="UP000242258"/>
    </source>
</evidence>
<comment type="catalytic activity">
    <reaction evidence="14 15">
        <text>FMN + ATP + H(+) = FAD + diphosphate</text>
        <dbReference type="Rhea" id="RHEA:17237"/>
        <dbReference type="ChEBI" id="CHEBI:15378"/>
        <dbReference type="ChEBI" id="CHEBI:30616"/>
        <dbReference type="ChEBI" id="CHEBI:33019"/>
        <dbReference type="ChEBI" id="CHEBI:57692"/>
        <dbReference type="ChEBI" id="CHEBI:58210"/>
        <dbReference type="EC" id="2.7.7.2"/>
    </reaction>
</comment>
<dbReference type="FunFam" id="3.40.50.620:FF:000021">
    <property type="entry name" value="Riboflavin biosynthesis protein"/>
    <property type="match status" value="1"/>
</dbReference>
<dbReference type="GO" id="GO:0005524">
    <property type="term" value="F:ATP binding"/>
    <property type="evidence" value="ECO:0007669"/>
    <property type="project" value="UniProtKB-UniRule"/>
</dbReference>
<keyword evidence="8 15" id="KW-0547">Nucleotide-binding</keyword>
<dbReference type="InterPro" id="IPR014729">
    <property type="entry name" value="Rossmann-like_a/b/a_fold"/>
</dbReference>
<keyword evidence="10 15" id="KW-0274">FAD</keyword>
<dbReference type="GO" id="GO:0003919">
    <property type="term" value="F:FMN adenylyltransferase activity"/>
    <property type="evidence" value="ECO:0007669"/>
    <property type="project" value="UniProtKB-UniRule"/>
</dbReference>
<dbReference type="SMART" id="SM00904">
    <property type="entry name" value="Flavokinase"/>
    <property type="match status" value="1"/>
</dbReference>
<dbReference type="CDD" id="cd02064">
    <property type="entry name" value="FAD_synthetase_N"/>
    <property type="match status" value="1"/>
</dbReference>
<keyword evidence="9 15" id="KW-0418">Kinase</keyword>
<evidence type="ECO:0000256" key="15">
    <source>
        <dbReference type="PIRNR" id="PIRNR004491"/>
    </source>
</evidence>
<dbReference type="Proteomes" id="UP000242258">
    <property type="component" value="Unassembled WGS sequence"/>
</dbReference>
<dbReference type="EMBL" id="MKEK01000001">
    <property type="protein sequence ID" value="OEY70717.1"/>
    <property type="molecule type" value="Genomic_DNA"/>
</dbReference>
<dbReference type="InterPro" id="IPR015864">
    <property type="entry name" value="FAD_synthase"/>
</dbReference>
<dbReference type="UniPathway" id="UPA00276">
    <property type="reaction ID" value="UER00406"/>
</dbReference>
<name>A0A1E7Q991_9GAMM</name>
<dbReference type="GO" id="GO:0006747">
    <property type="term" value="P:FAD biosynthetic process"/>
    <property type="evidence" value="ECO:0007669"/>
    <property type="project" value="UniProtKB-UniRule"/>
</dbReference>
<sequence>MELIRGLHNIKAEHHGCVLTIGNFDGVHLGHQAVLAKLIAIARQQQLPACVMLFEPQPLELFAAEAAPARLSRFREKYTALAALGIDRLICVNFNAAFAAQQPELFIQQLLLKQLGVAHLIVGDDFCFGQNRCGNFAMLKKAAEKYKFGLTNTSSLVMGEQRISSTLIRQALQQDKLSLAADMLGRPFSLTGRVRHGRKLGRDLGFPTANVFLYRRKLPVAGVYAIRAKTMYGWFDGVANIGNRPTVQGKRQQLEAHLFDFKADLYGSQIEVQLVKKIRDEQRFADLMALQQQIATDVVAAKQIFNSEADVTQSDANTDITEHNG</sequence>
<dbReference type="PANTHER" id="PTHR22749:SF6">
    <property type="entry name" value="RIBOFLAVIN KINASE"/>
    <property type="match status" value="1"/>
</dbReference>
<dbReference type="SUPFAM" id="SSF52374">
    <property type="entry name" value="Nucleotidylyl transferase"/>
    <property type="match status" value="1"/>
</dbReference>
<dbReference type="NCBIfam" id="NF004159">
    <property type="entry name" value="PRK05627.1-2"/>
    <property type="match status" value="1"/>
</dbReference>
<evidence type="ECO:0000256" key="9">
    <source>
        <dbReference type="ARBA" id="ARBA00022777"/>
    </source>
</evidence>
<evidence type="ECO:0000256" key="12">
    <source>
        <dbReference type="ARBA" id="ARBA00023268"/>
    </source>
</evidence>
<evidence type="ECO:0000256" key="7">
    <source>
        <dbReference type="ARBA" id="ARBA00022695"/>
    </source>
</evidence>
<evidence type="ECO:0000256" key="2">
    <source>
        <dbReference type="ARBA" id="ARBA00004726"/>
    </source>
</evidence>
<dbReference type="GO" id="GO:0009398">
    <property type="term" value="P:FMN biosynthetic process"/>
    <property type="evidence" value="ECO:0007669"/>
    <property type="project" value="UniProtKB-UniRule"/>
</dbReference>
<gene>
    <name evidence="17" type="ORF">BI198_14980</name>
</gene>
<evidence type="ECO:0000256" key="10">
    <source>
        <dbReference type="ARBA" id="ARBA00022827"/>
    </source>
</evidence>
<organism evidence="17 18">
    <name type="scientific">Rheinheimera salexigens</name>
    <dbReference type="NCBI Taxonomy" id="1628148"/>
    <lineage>
        <taxon>Bacteria</taxon>
        <taxon>Pseudomonadati</taxon>
        <taxon>Pseudomonadota</taxon>
        <taxon>Gammaproteobacteria</taxon>
        <taxon>Chromatiales</taxon>
        <taxon>Chromatiaceae</taxon>
        <taxon>Rheinheimera</taxon>
    </lineage>
</organism>
<evidence type="ECO:0000256" key="5">
    <source>
        <dbReference type="ARBA" id="ARBA00022643"/>
    </source>
</evidence>
<keyword evidence="7 15" id="KW-0548">Nucleotidyltransferase</keyword>
<evidence type="ECO:0000256" key="3">
    <source>
        <dbReference type="ARBA" id="ARBA00005201"/>
    </source>
</evidence>
<dbReference type="EC" id="2.7.7.2" evidence="15"/>
<keyword evidence="12" id="KW-0511">Multifunctional enzyme</keyword>
<dbReference type="InterPro" id="IPR015865">
    <property type="entry name" value="Riboflavin_kinase_bac/euk"/>
</dbReference>
<evidence type="ECO:0000256" key="1">
    <source>
        <dbReference type="ARBA" id="ARBA00002121"/>
    </source>
</evidence>
<dbReference type="InterPro" id="IPR002606">
    <property type="entry name" value="Riboflavin_kinase_bac"/>
</dbReference>
<dbReference type="EC" id="2.7.1.26" evidence="15"/>
<dbReference type="SUPFAM" id="SSF82114">
    <property type="entry name" value="Riboflavin kinase-like"/>
    <property type="match status" value="1"/>
</dbReference>
<evidence type="ECO:0000256" key="11">
    <source>
        <dbReference type="ARBA" id="ARBA00022840"/>
    </source>
</evidence>
<evidence type="ECO:0000256" key="6">
    <source>
        <dbReference type="ARBA" id="ARBA00022679"/>
    </source>
</evidence>
<comment type="catalytic activity">
    <reaction evidence="13 15">
        <text>riboflavin + ATP = FMN + ADP + H(+)</text>
        <dbReference type="Rhea" id="RHEA:14357"/>
        <dbReference type="ChEBI" id="CHEBI:15378"/>
        <dbReference type="ChEBI" id="CHEBI:30616"/>
        <dbReference type="ChEBI" id="CHEBI:57986"/>
        <dbReference type="ChEBI" id="CHEBI:58210"/>
        <dbReference type="ChEBI" id="CHEBI:456216"/>
        <dbReference type="EC" id="2.7.1.26"/>
    </reaction>
</comment>
<comment type="similarity">
    <text evidence="15">Belongs to the ribF family.</text>
</comment>
<dbReference type="AlphaFoldDB" id="A0A1E7Q991"/>
<dbReference type="STRING" id="1628148.BI198_14980"/>
<dbReference type="NCBIfam" id="TIGR00083">
    <property type="entry name" value="ribF"/>
    <property type="match status" value="1"/>
</dbReference>
<dbReference type="Gene3D" id="3.40.50.620">
    <property type="entry name" value="HUPs"/>
    <property type="match status" value="1"/>
</dbReference>
<proteinExistence type="inferred from homology"/>
<dbReference type="Pfam" id="PF06574">
    <property type="entry name" value="FAD_syn"/>
    <property type="match status" value="1"/>
</dbReference>
<dbReference type="GO" id="GO:0009231">
    <property type="term" value="P:riboflavin biosynthetic process"/>
    <property type="evidence" value="ECO:0007669"/>
    <property type="project" value="InterPro"/>
</dbReference>
<accession>A0A1E7Q991</accession>
<dbReference type="Gene3D" id="2.40.30.30">
    <property type="entry name" value="Riboflavin kinase-like"/>
    <property type="match status" value="1"/>
</dbReference>
<evidence type="ECO:0000259" key="16">
    <source>
        <dbReference type="SMART" id="SM00904"/>
    </source>
</evidence>
<evidence type="ECO:0000256" key="4">
    <source>
        <dbReference type="ARBA" id="ARBA00022630"/>
    </source>
</evidence>
<dbReference type="OrthoDB" id="9803667at2"/>
<evidence type="ECO:0000256" key="8">
    <source>
        <dbReference type="ARBA" id="ARBA00022741"/>
    </source>
</evidence>
<dbReference type="NCBIfam" id="NF004160">
    <property type="entry name" value="PRK05627.1-3"/>
    <property type="match status" value="1"/>
</dbReference>
<protein>
    <recommendedName>
        <fullName evidence="15">Riboflavin biosynthesis protein</fullName>
    </recommendedName>
    <domain>
        <recommendedName>
            <fullName evidence="15">Riboflavin kinase</fullName>
            <ecNumber evidence="15">2.7.1.26</ecNumber>
        </recommendedName>
        <alternativeName>
            <fullName evidence="15">Flavokinase</fullName>
        </alternativeName>
    </domain>
    <domain>
        <recommendedName>
            <fullName evidence="15">FMN adenylyltransferase</fullName>
            <ecNumber evidence="15">2.7.7.2</ecNumber>
        </recommendedName>
        <alternativeName>
            <fullName evidence="15">FAD pyrophosphorylase</fullName>
        </alternativeName>
        <alternativeName>
            <fullName evidence="15">FAD synthase</fullName>
        </alternativeName>
    </domain>
</protein>
<dbReference type="GO" id="GO:0008531">
    <property type="term" value="F:riboflavin kinase activity"/>
    <property type="evidence" value="ECO:0007669"/>
    <property type="project" value="UniProtKB-UniRule"/>
</dbReference>
<keyword evidence="4 15" id="KW-0285">Flavoprotein</keyword>